<dbReference type="EMBL" id="AMCV02000038">
    <property type="protein sequence ID" value="TDZ15794.1"/>
    <property type="molecule type" value="Genomic_DNA"/>
</dbReference>
<dbReference type="STRING" id="1213857.A0A484FCW7"/>
<accession>A0A484FCW7</accession>
<dbReference type="OrthoDB" id="4839021at2759"/>
<proteinExistence type="predicted"/>
<protein>
    <submittedName>
        <fullName evidence="1">Uncharacterized protein</fullName>
    </submittedName>
</protein>
<organism evidence="1 2">
    <name type="scientific">Colletotrichum orbiculare (strain 104-T / ATCC 96160 / CBS 514.97 / LARS 414 / MAFF 240422)</name>
    <name type="common">Cucumber anthracnose fungus</name>
    <name type="synonym">Colletotrichum lagenarium</name>
    <dbReference type="NCBI Taxonomy" id="1213857"/>
    <lineage>
        <taxon>Eukaryota</taxon>
        <taxon>Fungi</taxon>
        <taxon>Dikarya</taxon>
        <taxon>Ascomycota</taxon>
        <taxon>Pezizomycotina</taxon>
        <taxon>Sordariomycetes</taxon>
        <taxon>Hypocreomycetidae</taxon>
        <taxon>Glomerellales</taxon>
        <taxon>Glomerellaceae</taxon>
        <taxon>Colletotrichum</taxon>
        <taxon>Colletotrichum orbiculare species complex</taxon>
    </lineage>
</organism>
<reference evidence="2" key="1">
    <citation type="journal article" date="2013" name="New Phytol.">
        <title>Comparative genomic and transcriptomic analyses reveal the hemibiotrophic stage shift of Colletotrichum fungi.</title>
        <authorList>
            <person name="Gan P."/>
            <person name="Ikeda K."/>
            <person name="Irieda H."/>
            <person name="Narusaka M."/>
            <person name="O'Connell R.J."/>
            <person name="Narusaka Y."/>
            <person name="Takano Y."/>
            <person name="Kubo Y."/>
            <person name="Shirasu K."/>
        </authorList>
    </citation>
    <scope>NUCLEOTIDE SEQUENCE [LARGE SCALE GENOMIC DNA]</scope>
    <source>
        <strain evidence="2">104-T / ATCC 96160 / CBS 514.97 / LARS 414 / MAFF 240422</strain>
    </source>
</reference>
<keyword evidence="2" id="KW-1185">Reference proteome</keyword>
<comment type="caution">
    <text evidence="1">The sequence shown here is derived from an EMBL/GenBank/DDBJ whole genome shotgun (WGS) entry which is preliminary data.</text>
</comment>
<name>A0A484FCW7_COLOR</name>
<dbReference type="AlphaFoldDB" id="A0A484FCW7"/>
<evidence type="ECO:0000313" key="1">
    <source>
        <dbReference type="EMBL" id="TDZ15794.1"/>
    </source>
</evidence>
<gene>
    <name evidence="1" type="ORF">Cob_v011135</name>
</gene>
<evidence type="ECO:0000313" key="2">
    <source>
        <dbReference type="Proteomes" id="UP000014480"/>
    </source>
</evidence>
<dbReference type="Proteomes" id="UP000014480">
    <property type="component" value="Unassembled WGS sequence"/>
</dbReference>
<sequence>MPKLERIGRKLVVRKGFWFASGRIFGPVRTDDVLSAIFGDIMANSLDFRLAHDKVEMAVTSIFNGLIARSELYFALRAHSAFYETVAADIETDGRLTGDIVKAVENTHVTARQAFTGHADETELLVAVDAWTKIRDTVASLPPVHQFCLASRPLEVDDLSFSLKGLSVAAGNAAEWPPACFDASDVAILSKSDLRTNLYGRSTASSAALPALPTRTSDPLVARLFLCCLALHNYTERSEWLLALAPVAQYTDARQRWDWSRASGGGSTLYWTMELFMSKSILAFRNGKVLSIGLATPWFGRPWAAVPTADDPQNTGGLTQCQIWSNFCPRLGVAIVLHKHANGVELIIFDPLRCYNHVKHDPYFSANKMAILSFRLSIREKAEDMVKQLGVPLVRGWWGGKLDMECGSADSVQIATEWVRQVVLAGRDGDPFVVDDTTWERWGFEAVIM</sequence>
<reference evidence="2" key="2">
    <citation type="journal article" date="2019" name="Mol. Plant Microbe Interact.">
        <title>Genome sequence resources for four phytopathogenic fungi from the Colletotrichum orbiculare species complex.</title>
        <authorList>
            <person name="Gan P."/>
            <person name="Tsushima A."/>
            <person name="Narusaka M."/>
            <person name="Narusaka Y."/>
            <person name="Takano Y."/>
            <person name="Kubo Y."/>
            <person name="Shirasu K."/>
        </authorList>
    </citation>
    <scope>GENOME REANNOTATION</scope>
    <source>
        <strain evidence="2">104-T / ATCC 96160 / CBS 514.97 / LARS 414 / MAFF 240422</strain>
    </source>
</reference>